<dbReference type="Gene3D" id="3.10.180.10">
    <property type="entry name" value="2,3-Dihydroxybiphenyl 1,2-Dioxygenase, domain 1"/>
    <property type="match status" value="1"/>
</dbReference>
<reference evidence="2" key="1">
    <citation type="journal article" date="2019" name="Int. J. Syst. Evol. Microbiol.">
        <title>The Global Catalogue of Microorganisms (GCM) 10K type strain sequencing project: providing services to taxonomists for standard genome sequencing and annotation.</title>
        <authorList>
            <consortium name="The Broad Institute Genomics Platform"/>
            <consortium name="The Broad Institute Genome Sequencing Center for Infectious Disease"/>
            <person name="Wu L."/>
            <person name="Ma J."/>
        </authorList>
    </citation>
    <scope>NUCLEOTIDE SEQUENCE [LARGE SCALE GENOMIC DNA]</scope>
    <source>
        <strain evidence="2">CGMCC 1.15339</strain>
    </source>
</reference>
<proteinExistence type="predicted"/>
<keyword evidence="2" id="KW-1185">Reference proteome</keyword>
<evidence type="ECO:0000313" key="2">
    <source>
        <dbReference type="Proteomes" id="UP000617555"/>
    </source>
</evidence>
<accession>A0ABQ1JS25</accession>
<dbReference type="PANTHER" id="PTHR37519:SF1">
    <property type="entry name" value="DIHYDROXYBIPHENYL DIOXYGENASE DOMAIN-CONTAINING PROTEIN"/>
    <property type="match status" value="1"/>
</dbReference>
<dbReference type="PANTHER" id="PTHR37519">
    <property type="match status" value="1"/>
</dbReference>
<sequence>MNYQQLQHTWADFSLQINAFIEQLGLDHLCLQADHAALRVNHHQTAQLLADEFSQHGDIISNNMINGRPILIIKLTKPLIMGKMQIDCVELPFPSDKTYPVEGWEHIELVFPSQAQTCEALVAELIEQVPQLASIIDNAHAGIGEINIKLSSPKGDNERLANPTIAFKTKGICVKVHPHDIQTIIASEQ</sequence>
<dbReference type="InterPro" id="IPR029068">
    <property type="entry name" value="Glyas_Bleomycin-R_OHBP_Dase"/>
</dbReference>
<comment type="caution">
    <text evidence="1">The sequence shown here is derived from an EMBL/GenBank/DDBJ whole genome shotgun (WGS) entry which is preliminary data.</text>
</comment>
<gene>
    <name evidence="1" type="primary">yecM</name>
    <name evidence="1" type="ORF">GCM10011607_37210</name>
</gene>
<dbReference type="NCBIfam" id="NF008683">
    <property type="entry name" value="PRK11700.1-6"/>
    <property type="match status" value="1"/>
</dbReference>
<dbReference type="RefSeq" id="WP_188740797.1">
    <property type="nucleotide sequence ID" value="NZ_BMII01000040.1"/>
</dbReference>
<protein>
    <submittedName>
        <fullName evidence="1">VOC family protein</fullName>
    </submittedName>
</protein>
<dbReference type="Pfam" id="PF06185">
    <property type="entry name" value="YecM"/>
    <property type="match status" value="1"/>
</dbReference>
<dbReference type="EMBL" id="BMII01000040">
    <property type="protein sequence ID" value="GGB73320.1"/>
    <property type="molecule type" value="Genomic_DNA"/>
</dbReference>
<organism evidence="1 2">
    <name type="scientific">Shewanella inventionis</name>
    <dbReference type="NCBI Taxonomy" id="1738770"/>
    <lineage>
        <taxon>Bacteria</taxon>
        <taxon>Pseudomonadati</taxon>
        <taxon>Pseudomonadota</taxon>
        <taxon>Gammaproteobacteria</taxon>
        <taxon>Alteromonadales</taxon>
        <taxon>Shewanellaceae</taxon>
        <taxon>Shewanella</taxon>
    </lineage>
</organism>
<dbReference type="SUPFAM" id="SSF54593">
    <property type="entry name" value="Glyoxalase/Bleomycin resistance protein/Dihydroxybiphenyl dioxygenase"/>
    <property type="match status" value="1"/>
</dbReference>
<dbReference type="Proteomes" id="UP000617555">
    <property type="component" value="Unassembled WGS sequence"/>
</dbReference>
<evidence type="ECO:0000313" key="1">
    <source>
        <dbReference type="EMBL" id="GGB73320.1"/>
    </source>
</evidence>
<dbReference type="InterPro" id="IPR010393">
    <property type="entry name" value="DUF991_YecM-like"/>
</dbReference>
<name>A0ABQ1JS25_9GAMM</name>